<evidence type="ECO:0000256" key="1">
    <source>
        <dbReference type="SAM" id="SignalP"/>
    </source>
</evidence>
<comment type="caution">
    <text evidence="2">The sequence shown here is derived from an EMBL/GenBank/DDBJ whole genome shotgun (WGS) entry which is preliminary data.</text>
</comment>
<organism evidence="2 3">
    <name type="scientific">Henosepilachna vigintioctopunctata</name>
    <dbReference type="NCBI Taxonomy" id="420089"/>
    <lineage>
        <taxon>Eukaryota</taxon>
        <taxon>Metazoa</taxon>
        <taxon>Ecdysozoa</taxon>
        <taxon>Arthropoda</taxon>
        <taxon>Hexapoda</taxon>
        <taxon>Insecta</taxon>
        <taxon>Pterygota</taxon>
        <taxon>Neoptera</taxon>
        <taxon>Endopterygota</taxon>
        <taxon>Coleoptera</taxon>
        <taxon>Polyphaga</taxon>
        <taxon>Cucujiformia</taxon>
        <taxon>Coccinelloidea</taxon>
        <taxon>Coccinellidae</taxon>
        <taxon>Epilachninae</taxon>
        <taxon>Epilachnini</taxon>
        <taxon>Henosepilachna</taxon>
    </lineage>
</organism>
<dbReference type="AlphaFoldDB" id="A0AAW1U6B0"/>
<feature type="signal peptide" evidence="1">
    <location>
        <begin position="1"/>
        <end position="19"/>
    </location>
</feature>
<keyword evidence="1" id="KW-0732">Signal</keyword>
<gene>
    <name evidence="2" type="ORF">WA026_013928</name>
</gene>
<protein>
    <submittedName>
        <fullName evidence="2">Uncharacterized protein</fullName>
    </submittedName>
</protein>
<proteinExistence type="predicted"/>
<dbReference type="Proteomes" id="UP001431783">
    <property type="component" value="Unassembled WGS sequence"/>
</dbReference>
<dbReference type="InterPro" id="IPR038602">
    <property type="entry name" value="Mite_allergen_7_sf"/>
</dbReference>
<reference evidence="2 3" key="1">
    <citation type="submission" date="2023-03" db="EMBL/GenBank/DDBJ databases">
        <title>Genome insight into feeding habits of ladybird beetles.</title>
        <authorList>
            <person name="Li H.-S."/>
            <person name="Huang Y.-H."/>
            <person name="Pang H."/>
        </authorList>
    </citation>
    <scope>NUCLEOTIDE SEQUENCE [LARGE SCALE GENOMIC DNA]</scope>
    <source>
        <strain evidence="2">SYSU_2023b</strain>
        <tissue evidence="2">Whole body</tissue>
    </source>
</reference>
<dbReference type="InterPro" id="IPR020234">
    <property type="entry name" value="Mite_allergen_group-7"/>
</dbReference>
<sequence length="242" mass="27193">MKPIFSFPLFCFLLASAQSYVLDEKFLEENADIVENLRYSEKRLKDRSTFIATVNDFSNKLLANFDKLVKKQKMDPLKMGELKESFLFGSLKLSDIHLNGMSTVYRSGQASIEYEKDSEQLTINIPIGLKNVEFGCDYKARVFLIGPSGKVTGGVTNIEVTTSIMIDFNAYRAIVRNFEIVKSGHISVNFHGNPLTDWVVNIMMNATTMMFKGIILTALDLVIGGSMSKAVEEIDDLLAFLR</sequence>
<dbReference type="Gene3D" id="3.15.10.50">
    <property type="match status" value="1"/>
</dbReference>
<dbReference type="EMBL" id="JARQZJ010000037">
    <property type="protein sequence ID" value="KAK9876553.1"/>
    <property type="molecule type" value="Genomic_DNA"/>
</dbReference>
<feature type="chain" id="PRO_5043889726" evidence="1">
    <location>
        <begin position="20"/>
        <end position="242"/>
    </location>
</feature>
<keyword evidence="3" id="KW-1185">Reference proteome</keyword>
<dbReference type="Pfam" id="PF16984">
    <property type="entry name" value="Grp7_allergen"/>
    <property type="match status" value="1"/>
</dbReference>
<name>A0AAW1U6B0_9CUCU</name>
<accession>A0AAW1U6B0</accession>
<evidence type="ECO:0000313" key="3">
    <source>
        <dbReference type="Proteomes" id="UP001431783"/>
    </source>
</evidence>
<evidence type="ECO:0000313" key="2">
    <source>
        <dbReference type="EMBL" id="KAK9876553.1"/>
    </source>
</evidence>